<evidence type="ECO:0000313" key="2">
    <source>
        <dbReference type="Proteomes" id="UP000647241"/>
    </source>
</evidence>
<dbReference type="EMBL" id="BMGT01000002">
    <property type="protein sequence ID" value="GGG71858.1"/>
    <property type="molecule type" value="Genomic_DNA"/>
</dbReference>
<reference evidence="1" key="2">
    <citation type="submission" date="2020-09" db="EMBL/GenBank/DDBJ databases">
        <authorList>
            <person name="Sun Q."/>
            <person name="Zhou Y."/>
        </authorList>
    </citation>
    <scope>NUCLEOTIDE SEQUENCE</scope>
    <source>
        <strain evidence="1">CGMCC 1.12997</strain>
    </source>
</reference>
<evidence type="ECO:0000313" key="1">
    <source>
        <dbReference type="EMBL" id="GGG71858.1"/>
    </source>
</evidence>
<sequence>MEYQAECPKCQVTYSDEVLWKVCPVCVTELKQISVRRCDPVPKTTAWTDPRVYTVDEVAKMTGFHRNTVTKLFENEPGVIILERPTTMNKQRYRTIRIPHFVYERVVLRKLSVR</sequence>
<reference evidence="1" key="1">
    <citation type="journal article" date="2014" name="Int. J. Syst. Evol. Microbiol.">
        <title>Complete genome sequence of Corynebacterium casei LMG S-19264T (=DSM 44701T), isolated from a smear-ripened cheese.</title>
        <authorList>
            <consortium name="US DOE Joint Genome Institute (JGI-PGF)"/>
            <person name="Walter F."/>
            <person name="Albersmeier A."/>
            <person name="Kalinowski J."/>
            <person name="Ruckert C."/>
        </authorList>
    </citation>
    <scope>NUCLEOTIDE SEQUENCE</scope>
    <source>
        <strain evidence="1">CGMCC 1.12997</strain>
    </source>
</reference>
<proteinExistence type="predicted"/>
<organism evidence="1 2">
    <name type="scientific">Edaphobacter dinghuensis</name>
    <dbReference type="NCBI Taxonomy" id="1560005"/>
    <lineage>
        <taxon>Bacteria</taxon>
        <taxon>Pseudomonadati</taxon>
        <taxon>Acidobacteriota</taxon>
        <taxon>Terriglobia</taxon>
        <taxon>Terriglobales</taxon>
        <taxon>Acidobacteriaceae</taxon>
        <taxon>Edaphobacter</taxon>
    </lineage>
</organism>
<gene>
    <name evidence="1" type="ORF">GCM10011585_12650</name>
</gene>
<dbReference type="Proteomes" id="UP000647241">
    <property type="component" value="Unassembled WGS sequence"/>
</dbReference>
<accession>A0A917H9Q6</accession>
<protein>
    <submittedName>
        <fullName evidence="1">Uncharacterized protein</fullName>
    </submittedName>
</protein>
<keyword evidence="2" id="KW-1185">Reference proteome</keyword>
<comment type="caution">
    <text evidence="1">The sequence shown here is derived from an EMBL/GenBank/DDBJ whole genome shotgun (WGS) entry which is preliminary data.</text>
</comment>
<name>A0A917H9Q6_9BACT</name>
<dbReference type="AlphaFoldDB" id="A0A917H9Q6"/>